<dbReference type="EMBL" id="CP014060">
    <property type="protein sequence ID" value="AUZ18051.1"/>
    <property type="molecule type" value="Genomic_DNA"/>
</dbReference>
<accession>A0A2L0PTJ9</accession>
<sequence length="321" mass="35980">MTDEKVKPNAILDSDGGCVTPPDHPVPAEHLRRYSVERDPFAEQDIADYVHSQARDEAVAHVERVKREVILGDPYEIWDVTTDQGRWWVVTNPTNLYSQQHFPSLDYTLSFHVGLMARVRSRSGSLDGNEPTPFDEVLRRFEQAEERFGHAIEVEELQAIGMLLREGLISLTTAMHRRVVLPDGVESPQVANFTGWTDVLLNVLCGGGSNERLRQYLKSQAKETWQLVNWLTHSRSADKVATEIAIDGCGSTLRTFIQLLERQRTGGTEECPSCRSRNIRTFFDIDIAPDGDYFLSCGACDWHNHPGGPMDGDGGEGEAVD</sequence>
<dbReference type="AlphaFoldDB" id="A0A2L0PTJ9"/>
<evidence type="ECO:0000256" key="1">
    <source>
        <dbReference type="SAM" id="MobiDB-lite"/>
    </source>
</evidence>
<proteinExistence type="predicted"/>
<feature type="region of interest" description="Disordered" evidence="1">
    <location>
        <begin position="1"/>
        <end position="22"/>
    </location>
</feature>
<dbReference type="RefSeq" id="WP_081105050.1">
    <property type="nucleotide sequence ID" value="NZ_CP014060.2"/>
</dbReference>
<organism evidence="2 3">
    <name type="scientific">Alcaligenes xylosoxydans xylosoxydans</name>
    <name type="common">Achromobacter xylosoxidans</name>
    <dbReference type="NCBI Taxonomy" id="85698"/>
    <lineage>
        <taxon>Bacteria</taxon>
        <taxon>Pseudomonadati</taxon>
        <taxon>Pseudomonadota</taxon>
        <taxon>Betaproteobacteria</taxon>
        <taxon>Burkholderiales</taxon>
        <taxon>Alcaligenaceae</taxon>
        <taxon>Achromobacter</taxon>
    </lineage>
</organism>
<evidence type="ECO:0000313" key="2">
    <source>
        <dbReference type="EMBL" id="AUZ18051.1"/>
    </source>
</evidence>
<evidence type="ECO:0000313" key="3">
    <source>
        <dbReference type="Proteomes" id="UP000060602"/>
    </source>
</evidence>
<dbReference type="GO" id="GO:0016740">
    <property type="term" value="F:transferase activity"/>
    <property type="evidence" value="ECO:0007669"/>
    <property type="project" value="UniProtKB-KW"/>
</dbReference>
<dbReference type="Proteomes" id="UP000060602">
    <property type="component" value="Chromosome"/>
</dbReference>
<keyword evidence="2" id="KW-0808">Transferase</keyword>
<name>A0A2L0PTJ9_ALCXX</name>
<gene>
    <name evidence="2" type="ORF">AL504_31460</name>
</gene>
<protein>
    <submittedName>
        <fullName evidence="2">Gamma-glutamylcyclotransferase</fullName>
    </submittedName>
</protein>
<reference evidence="3" key="1">
    <citation type="submission" date="2015-12" db="EMBL/GenBank/DDBJ databases">
        <title>FDA dAtabase for Regulatory Grade micrObial Sequences (FDA-ARGOS): Supporting development and validation of Infectious Disease Dx tests.</title>
        <authorList>
            <person name="Case J."/>
            <person name="Tallon L."/>
            <person name="Sadzewicz L."/>
            <person name="Sengamalay N."/>
            <person name="Ott S."/>
            <person name="Godinez A."/>
            <person name="Nagaraj S."/>
            <person name="Nadendla S."/>
            <person name="Sichtig H."/>
        </authorList>
    </citation>
    <scope>NUCLEOTIDE SEQUENCE [LARGE SCALE GENOMIC DNA]</scope>
    <source>
        <strain evidence="3">FDAARGOS_147</strain>
    </source>
</reference>